<dbReference type="InterPro" id="IPR036837">
    <property type="entry name" value="Cation_efflux_CTD_sf"/>
</dbReference>
<evidence type="ECO:0000256" key="3">
    <source>
        <dbReference type="ARBA" id="ARBA00022692"/>
    </source>
</evidence>
<keyword evidence="4 7" id="KW-1133">Transmembrane helix</keyword>
<dbReference type="Gene3D" id="3.30.70.1350">
    <property type="entry name" value="Cation efflux protein, cytoplasmic domain"/>
    <property type="match status" value="1"/>
</dbReference>
<evidence type="ECO:0000313" key="10">
    <source>
        <dbReference type="Proteomes" id="UP000238350"/>
    </source>
</evidence>
<accession>A0A2T0FE50</accession>
<dbReference type="NCBIfam" id="TIGR01297">
    <property type="entry name" value="CDF"/>
    <property type="match status" value="1"/>
</dbReference>
<reference evidence="9 10" key="1">
    <citation type="submission" date="2017-04" db="EMBL/GenBank/DDBJ databases">
        <title>Genome sequencing of [Candida] sorbophila.</title>
        <authorList>
            <person name="Ahn J.O."/>
        </authorList>
    </citation>
    <scope>NUCLEOTIDE SEQUENCE [LARGE SCALE GENOMIC DNA]</scope>
    <source>
        <strain evidence="9 10">DS02</strain>
    </source>
</reference>
<evidence type="ECO:0000256" key="7">
    <source>
        <dbReference type="SAM" id="Phobius"/>
    </source>
</evidence>
<dbReference type="InterPro" id="IPR027469">
    <property type="entry name" value="Cation_efflux_TMD_sf"/>
</dbReference>
<keyword evidence="2" id="KW-0813">Transport</keyword>
<dbReference type="GO" id="GO:0008324">
    <property type="term" value="F:monoatomic cation transmembrane transporter activity"/>
    <property type="evidence" value="ECO:0007669"/>
    <property type="project" value="InterPro"/>
</dbReference>
<dbReference type="GO" id="GO:0016020">
    <property type="term" value="C:membrane"/>
    <property type="evidence" value="ECO:0007669"/>
    <property type="project" value="UniProtKB-SubCell"/>
</dbReference>
<dbReference type="AlphaFoldDB" id="A0A2T0FE50"/>
<dbReference type="GO" id="GO:0098771">
    <property type="term" value="P:inorganic ion homeostasis"/>
    <property type="evidence" value="ECO:0007669"/>
    <property type="project" value="UniProtKB-ARBA"/>
</dbReference>
<dbReference type="OrthoDB" id="78296at2759"/>
<feature type="domain" description="Cation efflux protein transmembrane" evidence="8">
    <location>
        <begin position="140"/>
        <end position="331"/>
    </location>
</feature>
<evidence type="ECO:0000313" key="9">
    <source>
        <dbReference type="EMBL" id="PRT53261.1"/>
    </source>
</evidence>
<dbReference type="EMBL" id="NDIQ01000001">
    <property type="protein sequence ID" value="PRT53261.1"/>
    <property type="molecule type" value="Genomic_DNA"/>
</dbReference>
<evidence type="ECO:0000256" key="5">
    <source>
        <dbReference type="ARBA" id="ARBA00023136"/>
    </source>
</evidence>
<dbReference type="Pfam" id="PF01545">
    <property type="entry name" value="Cation_efflux"/>
    <property type="match status" value="1"/>
</dbReference>
<dbReference type="GeneID" id="36514630"/>
<dbReference type="InterPro" id="IPR050291">
    <property type="entry name" value="CDF_Transporter"/>
</dbReference>
<comment type="subcellular location">
    <subcellularLocation>
        <location evidence="1">Membrane</location>
        <topology evidence="1">Multi-pass membrane protein</topology>
    </subcellularLocation>
</comment>
<dbReference type="InterPro" id="IPR058533">
    <property type="entry name" value="Cation_efflux_TM"/>
</dbReference>
<dbReference type="InterPro" id="IPR002524">
    <property type="entry name" value="Cation_efflux"/>
</dbReference>
<evidence type="ECO:0000256" key="6">
    <source>
        <dbReference type="SAM" id="MobiDB-lite"/>
    </source>
</evidence>
<keyword evidence="10" id="KW-1185">Reference proteome</keyword>
<evidence type="ECO:0000259" key="8">
    <source>
        <dbReference type="Pfam" id="PF01545"/>
    </source>
</evidence>
<comment type="caution">
    <text evidence="9">The sequence shown here is derived from an EMBL/GenBank/DDBJ whole genome shotgun (WGS) entry which is preliminary data.</text>
</comment>
<evidence type="ECO:0000256" key="2">
    <source>
        <dbReference type="ARBA" id="ARBA00022448"/>
    </source>
</evidence>
<organism evidence="9 10">
    <name type="scientific">Wickerhamiella sorbophila</name>
    <dbReference type="NCBI Taxonomy" id="45607"/>
    <lineage>
        <taxon>Eukaryota</taxon>
        <taxon>Fungi</taxon>
        <taxon>Dikarya</taxon>
        <taxon>Ascomycota</taxon>
        <taxon>Saccharomycotina</taxon>
        <taxon>Dipodascomycetes</taxon>
        <taxon>Dipodascales</taxon>
        <taxon>Trichomonascaceae</taxon>
        <taxon>Wickerhamiella</taxon>
    </lineage>
</organism>
<feature type="transmembrane region" description="Helical" evidence="7">
    <location>
        <begin position="205"/>
        <end position="222"/>
    </location>
</feature>
<dbReference type="FunFam" id="1.20.1510.10:FF:000005">
    <property type="entry name" value="Putative Cation diffusion facilitator 1"/>
    <property type="match status" value="1"/>
</dbReference>
<dbReference type="RefSeq" id="XP_024663207.1">
    <property type="nucleotide sequence ID" value="XM_024807439.1"/>
</dbReference>
<dbReference type="PANTHER" id="PTHR43840:SF4">
    <property type="entry name" value="CDF DIVALENT METAL CATION TRANSPORTER (EUROFUNG)"/>
    <property type="match status" value="1"/>
</dbReference>
<keyword evidence="5 7" id="KW-0472">Membrane</keyword>
<dbReference type="STRING" id="45607.A0A2T0FE50"/>
<feature type="transmembrane region" description="Helical" evidence="7">
    <location>
        <begin position="135"/>
        <end position="157"/>
    </location>
</feature>
<dbReference type="GO" id="GO:0030003">
    <property type="term" value="P:intracellular monoatomic cation homeostasis"/>
    <property type="evidence" value="ECO:0007669"/>
    <property type="project" value="UniProtKB-ARBA"/>
</dbReference>
<dbReference type="Gene3D" id="1.20.1510.10">
    <property type="entry name" value="Cation efflux protein transmembrane domain"/>
    <property type="match status" value="1"/>
</dbReference>
<feature type="transmembrane region" description="Helical" evidence="7">
    <location>
        <begin position="242"/>
        <end position="263"/>
    </location>
</feature>
<dbReference type="SUPFAM" id="SSF161111">
    <property type="entry name" value="Cation efflux protein transmembrane domain-like"/>
    <property type="match status" value="1"/>
</dbReference>
<dbReference type="SUPFAM" id="SSF160240">
    <property type="entry name" value="Cation efflux protein cytoplasmic domain-like"/>
    <property type="match status" value="1"/>
</dbReference>
<sequence length="424" mass="48160">MNFHHPSPWKHDHHVRTEEDDLENASVRTEILRELRSERLIGKSAPLFDWQSAYRTPADLLNSSRDARDYYEDMNQQIEHLVEVDELLDSGINVSLLEEYGDDIGVEEPRQRRPIPTTIHNASQRGRTSVSTVKFWINANLAANVVLLLGKLVVFYMTDSLSIVASLIDSVLDLLSTVIIFISSRVADQRDWKTKHLYPVGRSRLEPIGVLVFSVVMVVSFLKVADESVERLLGDKGALVEITFPSFLIMVVTVLVKVVLYYLCRNVQSSAVQALALDAVTDVMFNTFSIIFPLAGHLFHSWRMDPLGALFLSVYVVKSWGGTAMEHIDNLSGAAASPEDRQQLLYLCMRFSSNIRYITAFNAYHAGDKLMVEVDLLLDKELNLRDSHDLAESVQYAMETMPTVERAFVHLDYRRENFTGHVER</sequence>
<protein>
    <submittedName>
        <fullName evidence="9">Metal tolerance protein 4</fullName>
    </submittedName>
</protein>
<feature type="transmembrane region" description="Helical" evidence="7">
    <location>
        <begin position="163"/>
        <end position="184"/>
    </location>
</feature>
<keyword evidence="3 7" id="KW-0812">Transmembrane</keyword>
<gene>
    <name evidence="9" type="ORF">B9G98_00881</name>
</gene>
<evidence type="ECO:0000256" key="1">
    <source>
        <dbReference type="ARBA" id="ARBA00004141"/>
    </source>
</evidence>
<name>A0A2T0FE50_9ASCO</name>
<evidence type="ECO:0000256" key="4">
    <source>
        <dbReference type="ARBA" id="ARBA00022989"/>
    </source>
</evidence>
<dbReference type="Proteomes" id="UP000238350">
    <property type="component" value="Unassembled WGS sequence"/>
</dbReference>
<dbReference type="PANTHER" id="PTHR43840">
    <property type="entry name" value="MITOCHONDRIAL METAL TRANSPORTER 1-RELATED"/>
    <property type="match status" value="1"/>
</dbReference>
<feature type="region of interest" description="Disordered" evidence="6">
    <location>
        <begin position="1"/>
        <end position="24"/>
    </location>
</feature>
<proteinExistence type="predicted"/>